<dbReference type="InterPro" id="IPR050155">
    <property type="entry name" value="HAD-like_hydrolase_sf"/>
</dbReference>
<protein>
    <submittedName>
        <fullName evidence="1">HAD hydrolase-like protein</fullName>
    </submittedName>
</protein>
<dbReference type="Pfam" id="PF13419">
    <property type="entry name" value="HAD_2"/>
    <property type="match status" value="1"/>
</dbReference>
<organism evidence="1 2">
    <name type="scientific">Methylobacterium planeticum</name>
    <dbReference type="NCBI Taxonomy" id="2615211"/>
    <lineage>
        <taxon>Bacteria</taxon>
        <taxon>Pseudomonadati</taxon>
        <taxon>Pseudomonadota</taxon>
        <taxon>Alphaproteobacteria</taxon>
        <taxon>Hyphomicrobiales</taxon>
        <taxon>Methylobacteriaceae</taxon>
        <taxon>Methylobacterium</taxon>
    </lineage>
</organism>
<reference evidence="1 2" key="1">
    <citation type="submission" date="2019-09" db="EMBL/GenBank/DDBJ databases">
        <title>YIM 132548 draft genome.</title>
        <authorList>
            <person name="Jiang L."/>
        </authorList>
    </citation>
    <scope>NUCLEOTIDE SEQUENCE [LARGE SCALE GENOMIC DNA]</scope>
    <source>
        <strain evidence="1 2">YIM 132548</strain>
    </source>
</reference>
<keyword evidence="1" id="KW-0378">Hydrolase</keyword>
<dbReference type="PANTHER" id="PTHR43434">
    <property type="entry name" value="PHOSPHOGLYCOLATE PHOSPHATASE"/>
    <property type="match status" value="1"/>
</dbReference>
<keyword evidence="2" id="KW-1185">Reference proteome</keyword>
<dbReference type="EMBL" id="VZZJ01000003">
    <property type="protein sequence ID" value="KAB1075075.1"/>
    <property type="molecule type" value="Genomic_DNA"/>
</dbReference>
<dbReference type="Gene3D" id="3.40.50.1000">
    <property type="entry name" value="HAD superfamily/HAD-like"/>
    <property type="match status" value="1"/>
</dbReference>
<sequence length="235" mass="24650">MTGPANSPGAPPRYRLVILDFDGTLADTFPWFCGVINDVADRYRFRRVAEHETEALRGLGARAIIAHLGVPRWKLPAIARHMHALAARDIAGLRLFPGIDAMLDGLEAGGVRLAVVSSNTEANIRQGLGARNAGRIEDYACGAALFGKARRLRAVIRRSGVAPGAVLSIGDEIRDAEAAAEVGCGFGAVAWGYTRADALAALKPDHLFADPAEIVAAALGASPAQAPGVGLRETI</sequence>
<dbReference type="InterPro" id="IPR036412">
    <property type="entry name" value="HAD-like_sf"/>
</dbReference>
<comment type="caution">
    <text evidence="1">The sequence shown here is derived from an EMBL/GenBank/DDBJ whole genome shotgun (WGS) entry which is preliminary data.</text>
</comment>
<dbReference type="GO" id="GO:0008967">
    <property type="term" value="F:phosphoglycolate phosphatase activity"/>
    <property type="evidence" value="ECO:0007669"/>
    <property type="project" value="TreeGrafter"/>
</dbReference>
<dbReference type="SFLD" id="SFLDS00003">
    <property type="entry name" value="Haloacid_Dehalogenase"/>
    <property type="match status" value="1"/>
</dbReference>
<dbReference type="InterPro" id="IPR023214">
    <property type="entry name" value="HAD_sf"/>
</dbReference>
<dbReference type="Gene3D" id="1.10.150.240">
    <property type="entry name" value="Putative phosphatase, domain 2"/>
    <property type="match status" value="1"/>
</dbReference>
<dbReference type="SUPFAM" id="SSF56784">
    <property type="entry name" value="HAD-like"/>
    <property type="match status" value="1"/>
</dbReference>
<dbReference type="GO" id="GO:0005829">
    <property type="term" value="C:cytosol"/>
    <property type="evidence" value="ECO:0007669"/>
    <property type="project" value="TreeGrafter"/>
</dbReference>
<dbReference type="PANTHER" id="PTHR43434:SF13">
    <property type="entry name" value="PHOSPHOGLYCOLATE PHOSPHATASE"/>
    <property type="match status" value="1"/>
</dbReference>
<accession>A0A6N6MZH9</accession>
<dbReference type="RefSeq" id="WP_150961947.1">
    <property type="nucleotide sequence ID" value="NZ_VZZJ01000003.1"/>
</dbReference>
<gene>
    <name evidence="1" type="ORF">F6X51_04060</name>
</gene>
<evidence type="ECO:0000313" key="2">
    <source>
        <dbReference type="Proteomes" id="UP000441523"/>
    </source>
</evidence>
<dbReference type="InterPro" id="IPR023198">
    <property type="entry name" value="PGP-like_dom2"/>
</dbReference>
<dbReference type="AlphaFoldDB" id="A0A6N6MZH9"/>
<dbReference type="InterPro" id="IPR041492">
    <property type="entry name" value="HAD_2"/>
</dbReference>
<proteinExistence type="predicted"/>
<evidence type="ECO:0000313" key="1">
    <source>
        <dbReference type="EMBL" id="KAB1075075.1"/>
    </source>
</evidence>
<dbReference type="Proteomes" id="UP000441523">
    <property type="component" value="Unassembled WGS sequence"/>
</dbReference>
<dbReference type="GO" id="GO:0006281">
    <property type="term" value="P:DNA repair"/>
    <property type="evidence" value="ECO:0007669"/>
    <property type="project" value="TreeGrafter"/>
</dbReference>
<dbReference type="SFLD" id="SFLDG01129">
    <property type="entry name" value="C1.5:_HAD__Beta-PGM__Phosphata"/>
    <property type="match status" value="1"/>
</dbReference>
<name>A0A6N6MZH9_9HYPH</name>